<dbReference type="RefSeq" id="WP_069831348.1">
    <property type="nucleotide sequence ID" value="NZ_MDJD01000054.1"/>
</dbReference>
<dbReference type="OrthoDB" id="677437at2"/>
<dbReference type="AlphaFoldDB" id="A0A1E5SHR8"/>
<sequence>MAKKIDIQISESELKLKQLYNKETSRLKRSRLKALLLIKQGKCKYTKEVAKKVKYDRRSIYNWLKMYEEGGLDNLCTISSGGNNTKLLKESTIKEIDRLLNNPNSTITSYVELLSILTETTQKDITYSALYQHCKSKHYSKLKVARKSHHKKDEQAVEAFKKTPQPIN</sequence>
<evidence type="ECO:0000256" key="1">
    <source>
        <dbReference type="SAM" id="MobiDB-lite"/>
    </source>
</evidence>
<reference evidence="2 3" key="1">
    <citation type="submission" date="2016-05" db="EMBL/GenBank/DDBJ databases">
        <title>Draft Genome Sequence of Algibacter sp. Strain SK-16 Isolated from the Surface Water of Aburatsubo Inlet.</title>
        <authorList>
            <person name="Wong S.-K."/>
            <person name="Yoshizawa S."/>
            <person name="Nakajima Y."/>
            <person name="Ogura Y."/>
            <person name="Tetsuya H."/>
            <person name="Hamasaki K."/>
        </authorList>
    </citation>
    <scope>NUCLEOTIDE SEQUENCE [LARGE SCALE GENOMIC DNA]</scope>
    <source>
        <strain evidence="2 3">SK-16</strain>
    </source>
</reference>
<gene>
    <name evidence="2" type="ORF">A8C32_05540</name>
</gene>
<name>A0A1E5SHR8_9FLAO</name>
<accession>A0A1E5SHR8</accession>
<evidence type="ECO:0000313" key="3">
    <source>
        <dbReference type="Proteomes" id="UP000095713"/>
    </source>
</evidence>
<dbReference type="Pfam" id="PF13551">
    <property type="entry name" value="HTH_29"/>
    <property type="match status" value="1"/>
</dbReference>
<dbReference type="EMBL" id="MDJD01000054">
    <property type="protein sequence ID" value="OEJ98663.1"/>
    <property type="molecule type" value="Genomic_DNA"/>
</dbReference>
<organism evidence="2 3">
    <name type="scientific">Flavivirga aquatica</name>
    <dbReference type="NCBI Taxonomy" id="1849968"/>
    <lineage>
        <taxon>Bacteria</taxon>
        <taxon>Pseudomonadati</taxon>
        <taxon>Bacteroidota</taxon>
        <taxon>Flavobacteriia</taxon>
        <taxon>Flavobacteriales</taxon>
        <taxon>Flavobacteriaceae</taxon>
        <taxon>Flavivirga</taxon>
    </lineage>
</organism>
<feature type="region of interest" description="Disordered" evidence="1">
    <location>
        <begin position="147"/>
        <end position="168"/>
    </location>
</feature>
<feature type="compositionally biased region" description="Basic and acidic residues" evidence="1">
    <location>
        <begin position="151"/>
        <end position="161"/>
    </location>
</feature>
<comment type="caution">
    <text evidence="2">The sequence shown here is derived from an EMBL/GenBank/DDBJ whole genome shotgun (WGS) entry which is preliminary data.</text>
</comment>
<dbReference type="SUPFAM" id="SSF46689">
    <property type="entry name" value="Homeodomain-like"/>
    <property type="match status" value="1"/>
</dbReference>
<protein>
    <submittedName>
        <fullName evidence="2">Uncharacterized protein</fullName>
    </submittedName>
</protein>
<evidence type="ECO:0000313" key="2">
    <source>
        <dbReference type="EMBL" id="OEJ98663.1"/>
    </source>
</evidence>
<keyword evidence="3" id="KW-1185">Reference proteome</keyword>
<dbReference type="InterPro" id="IPR009057">
    <property type="entry name" value="Homeodomain-like_sf"/>
</dbReference>
<dbReference type="Proteomes" id="UP000095713">
    <property type="component" value="Unassembled WGS sequence"/>
</dbReference>
<proteinExistence type="predicted"/>